<accession>A0A0C3Q712</accession>
<sequence length="203" mass="22052">MRSTPSSKDDIKSAIQKAMQSVGPRSKVFFYFGGHGDVWPEAPINPSAEGQINNAGPSPDTQNIIAGDGKRISGVELRSLFCAARHPSVAIITVFDTCCSGGSLGLPYTYDIDKGSVKPRSSSHHEVPLPMLQISACRARGIARSVVSEEKTYGRLSWVLACYLKENNHTSIEGLVEYLYGNCGEQQPQVCCSLELTGRIRLF</sequence>
<keyword evidence="2" id="KW-1185">Reference proteome</keyword>
<reference evidence="2" key="2">
    <citation type="submission" date="2015-01" db="EMBL/GenBank/DDBJ databases">
        <title>Evolutionary Origins and Diversification of the Mycorrhizal Mutualists.</title>
        <authorList>
            <consortium name="DOE Joint Genome Institute"/>
            <consortium name="Mycorrhizal Genomics Consortium"/>
            <person name="Kohler A."/>
            <person name="Kuo A."/>
            <person name="Nagy L.G."/>
            <person name="Floudas D."/>
            <person name="Copeland A."/>
            <person name="Barry K.W."/>
            <person name="Cichocki N."/>
            <person name="Veneault-Fourrey C."/>
            <person name="LaButti K."/>
            <person name="Lindquist E.A."/>
            <person name="Lipzen A."/>
            <person name="Lundell T."/>
            <person name="Morin E."/>
            <person name="Murat C."/>
            <person name="Riley R."/>
            <person name="Ohm R."/>
            <person name="Sun H."/>
            <person name="Tunlid A."/>
            <person name="Henrissat B."/>
            <person name="Grigoriev I.V."/>
            <person name="Hibbett D.S."/>
            <person name="Martin F."/>
        </authorList>
    </citation>
    <scope>NUCLEOTIDE SEQUENCE [LARGE SCALE GENOMIC DNA]</scope>
    <source>
        <strain evidence="2">MUT 4182</strain>
    </source>
</reference>
<dbReference type="HOGENOM" id="CLU_074894_1_0_1"/>
<evidence type="ECO:0000313" key="1">
    <source>
        <dbReference type="EMBL" id="KIO19711.1"/>
    </source>
</evidence>
<organism evidence="1 2">
    <name type="scientific">Tulasnella calospora MUT 4182</name>
    <dbReference type="NCBI Taxonomy" id="1051891"/>
    <lineage>
        <taxon>Eukaryota</taxon>
        <taxon>Fungi</taxon>
        <taxon>Dikarya</taxon>
        <taxon>Basidiomycota</taxon>
        <taxon>Agaricomycotina</taxon>
        <taxon>Agaricomycetes</taxon>
        <taxon>Cantharellales</taxon>
        <taxon>Tulasnellaceae</taxon>
        <taxon>Tulasnella</taxon>
    </lineage>
</organism>
<reference evidence="1 2" key="1">
    <citation type="submission" date="2014-04" db="EMBL/GenBank/DDBJ databases">
        <authorList>
            <consortium name="DOE Joint Genome Institute"/>
            <person name="Kuo A."/>
            <person name="Girlanda M."/>
            <person name="Perotto S."/>
            <person name="Kohler A."/>
            <person name="Nagy L.G."/>
            <person name="Floudas D."/>
            <person name="Copeland A."/>
            <person name="Barry K.W."/>
            <person name="Cichocki N."/>
            <person name="Veneault-Fourrey C."/>
            <person name="LaButti K."/>
            <person name="Lindquist E.A."/>
            <person name="Lipzen A."/>
            <person name="Lundell T."/>
            <person name="Morin E."/>
            <person name="Murat C."/>
            <person name="Sun H."/>
            <person name="Tunlid A."/>
            <person name="Henrissat B."/>
            <person name="Grigoriev I.V."/>
            <person name="Hibbett D.S."/>
            <person name="Martin F."/>
            <person name="Nordberg H.P."/>
            <person name="Cantor M.N."/>
            <person name="Hua S.X."/>
        </authorList>
    </citation>
    <scope>NUCLEOTIDE SEQUENCE [LARGE SCALE GENOMIC DNA]</scope>
    <source>
        <strain evidence="1 2">MUT 4182</strain>
    </source>
</reference>
<name>A0A0C3Q712_9AGAM</name>
<protein>
    <recommendedName>
        <fullName evidence="3">Caspase family p20 domain-containing protein</fullName>
    </recommendedName>
</protein>
<dbReference type="AlphaFoldDB" id="A0A0C3Q712"/>
<dbReference type="EMBL" id="KN823207">
    <property type="protein sequence ID" value="KIO19711.1"/>
    <property type="molecule type" value="Genomic_DNA"/>
</dbReference>
<proteinExistence type="predicted"/>
<gene>
    <name evidence="1" type="ORF">M407DRAFT_145028</name>
</gene>
<dbReference type="Proteomes" id="UP000054248">
    <property type="component" value="Unassembled WGS sequence"/>
</dbReference>
<evidence type="ECO:0008006" key="3">
    <source>
        <dbReference type="Google" id="ProtNLM"/>
    </source>
</evidence>
<dbReference type="OrthoDB" id="3171884at2759"/>
<evidence type="ECO:0000313" key="2">
    <source>
        <dbReference type="Proteomes" id="UP000054248"/>
    </source>
</evidence>
<dbReference type="Gene3D" id="3.40.50.1460">
    <property type="match status" value="1"/>
</dbReference>